<dbReference type="Proteomes" id="UP000007382">
    <property type="component" value="Chromosome"/>
</dbReference>
<comment type="function">
    <text evidence="4">Required for dimerization of active 70S ribosomes into 100S ribosomes in stationary phase; 100S ribosomes are translationally inactive and sometimes present during exponential growth.</text>
</comment>
<dbReference type="OrthoDB" id="9794975at2"/>
<dbReference type="eggNOG" id="COG1544">
    <property type="taxonomic scope" value="Bacteria"/>
</dbReference>
<dbReference type="PATRIC" id="fig|1162668.3.peg.1762"/>
<dbReference type="Gene3D" id="3.30.505.50">
    <property type="entry name" value="Sigma 54 modulation/S30EA ribosomal protein, C-terminal domain"/>
    <property type="match status" value="1"/>
</dbReference>
<dbReference type="SUPFAM" id="SSF69754">
    <property type="entry name" value="Ribosome binding protein Y (YfiA homologue)"/>
    <property type="match status" value="1"/>
</dbReference>
<dbReference type="RefSeq" id="WP_014449659.1">
    <property type="nucleotide sequence ID" value="NC_017094.1"/>
</dbReference>
<keyword evidence="6" id="KW-0689">Ribosomal protein</keyword>
<evidence type="ECO:0000259" key="5">
    <source>
        <dbReference type="Pfam" id="PF16321"/>
    </source>
</evidence>
<dbReference type="InterPro" id="IPR032528">
    <property type="entry name" value="Ribosom_S30AE_C"/>
</dbReference>
<dbReference type="KEGG" id="lfc:LFE_1490"/>
<dbReference type="AlphaFoldDB" id="I0IPH3"/>
<dbReference type="GO" id="GO:0043024">
    <property type="term" value="F:ribosomal small subunit binding"/>
    <property type="evidence" value="ECO:0007669"/>
    <property type="project" value="TreeGrafter"/>
</dbReference>
<dbReference type="PANTHER" id="PTHR33231:SF1">
    <property type="entry name" value="30S RIBOSOMAL PROTEIN"/>
    <property type="match status" value="1"/>
</dbReference>
<dbReference type="InterPro" id="IPR050574">
    <property type="entry name" value="HPF/YfiA_ribosome-assoc"/>
</dbReference>
<keyword evidence="6" id="KW-0687">Ribonucleoprotein</keyword>
<comment type="subunit">
    <text evidence="2">Associates exclusively with 100S ribosomes, which are dimers of 70S ribosomes.</text>
</comment>
<evidence type="ECO:0000256" key="4">
    <source>
        <dbReference type="HAMAP-Rule" id="MF_00839"/>
    </source>
</evidence>
<dbReference type="Pfam" id="PF16321">
    <property type="entry name" value="Ribosom_S30AE_C"/>
    <property type="match status" value="1"/>
</dbReference>
<comment type="subunit">
    <text evidence="4">Interacts with 100S ribosomes.</text>
</comment>
<dbReference type="GO" id="GO:0045900">
    <property type="term" value="P:negative regulation of translational elongation"/>
    <property type="evidence" value="ECO:0007669"/>
    <property type="project" value="TreeGrafter"/>
</dbReference>
<evidence type="ECO:0000256" key="1">
    <source>
        <dbReference type="ARBA" id="ARBA00022845"/>
    </source>
</evidence>
<keyword evidence="4" id="KW-0963">Cytoplasm</keyword>
<dbReference type="CDD" id="cd00552">
    <property type="entry name" value="RaiA"/>
    <property type="match status" value="1"/>
</dbReference>
<dbReference type="NCBIfam" id="TIGR00741">
    <property type="entry name" value="yfiA"/>
    <property type="match status" value="1"/>
</dbReference>
<name>I0IPH3_LEPFC</name>
<sequence length="172" mass="19856">MQTLMTARHMELTEGIKERMNEKMAVLDRVAPENSHAEIVMSVEKIRQKVEVTLHANGRIIHAEAVTNDLYGSMDLVIEKLQRQLVKFKERLGHNRTTGVMPVPTESSSPKTLPPLVKSKRFPVKPMNQDDAIFQMELLDKDFFLYLDSSDQVMMLLYRRRDGSLGQIRPEY</sequence>
<dbReference type="HAMAP" id="MF_00839">
    <property type="entry name" value="HPF"/>
    <property type="match status" value="1"/>
</dbReference>
<gene>
    <name evidence="4" type="primary">hpf</name>
    <name evidence="6" type="ordered locus">LFE_1490</name>
</gene>
<dbReference type="PANTHER" id="PTHR33231">
    <property type="entry name" value="30S RIBOSOMAL PROTEIN"/>
    <property type="match status" value="1"/>
</dbReference>
<accession>I0IPH3</accession>
<dbReference type="HOGENOM" id="CLU_071472_0_3_0"/>
<protein>
    <recommendedName>
        <fullName evidence="3 4">Ribosome hibernation promoting factor</fullName>
        <shortName evidence="4">HPF</shortName>
    </recommendedName>
</protein>
<dbReference type="InterPro" id="IPR038416">
    <property type="entry name" value="Ribosom_S30AE_C_sf"/>
</dbReference>
<feature type="domain" description="Sigma 54 modulation/S30EA ribosomal protein C-terminal" evidence="5">
    <location>
        <begin position="114"/>
        <end position="166"/>
    </location>
</feature>
<evidence type="ECO:0000256" key="3">
    <source>
        <dbReference type="ARBA" id="ARBA00041148"/>
    </source>
</evidence>
<reference evidence="7" key="2">
    <citation type="submission" date="2012-03" db="EMBL/GenBank/DDBJ databases">
        <title>The complete genome sequence of the pioneer microbe on fresh volcanic deposit, Leptospirillum ferrooxidans strain C2-3.</title>
        <authorList>
            <person name="Fujimura R."/>
            <person name="Sato Y."/>
            <person name="Nishizawa T."/>
            <person name="Nanba K."/>
            <person name="Oshima K."/>
            <person name="Hattori M."/>
            <person name="Kamijo T."/>
            <person name="Ohta H."/>
        </authorList>
    </citation>
    <scope>NUCLEOTIDE SEQUENCE [LARGE SCALE GENOMIC DNA]</scope>
    <source>
        <strain evidence="7">C2-3</strain>
    </source>
</reference>
<proteinExistence type="inferred from homology"/>
<dbReference type="STRING" id="1162668.LFE_1490"/>
<dbReference type="EMBL" id="AP012342">
    <property type="protein sequence ID" value="BAM07172.1"/>
    <property type="molecule type" value="Genomic_DNA"/>
</dbReference>
<dbReference type="InterPro" id="IPR034694">
    <property type="entry name" value="HPF_long/plastid"/>
</dbReference>
<reference evidence="6 7" key="1">
    <citation type="journal article" date="2012" name="J. Bacteriol.">
        <title>Complete Genome Sequence of Leptospirillum ferrooxidans Strain C2-3, Isolated from a Fresh Volcanic Ash Deposit on the Island of Miyake, Japan.</title>
        <authorList>
            <person name="Fujimura R."/>
            <person name="Sato Y."/>
            <person name="Nishizawa T."/>
            <person name="Oshima K."/>
            <person name="Kim S.-W."/>
            <person name="Hattori M."/>
            <person name="Kamijo T."/>
            <person name="Ohta H."/>
        </authorList>
    </citation>
    <scope>NUCLEOTIDE SEQUENCE [LARGE SCALE GENOMIC DNA]</scope>
    <source>
        <strain evidence="6 7">C2-3</strain>
    </source>
</reference>
<dbReference type="Gene3D" id="3.30.160.100">
    <property type="entry name" value="Ribosome hibernation promotion factor-like"/>
    <property type="match status" value="1"/>
</dbReference>
<dbReference type="InterPro" id="IPR003489">
    <property type="entry name" value="RHF/RaiA"/>
</dbReference>
<evidence type="ECO:0000313" key="6">
    <source>
        <dbReference type="EMBL" id="BAM07172.1"/>
    </source>
</evidence>
<comment type="similarity">
    <text evidence="4">Belongs to the HPF/YfiA ribosome-associated protein family. Long HPF subfamily.</text>
</comment>
<dbReference type="GO" id="GO:0022627">
    <property type="term" value="C:cytosolic small ribosomal subunit"/>
    <property type="evidence" value="ECO:0007669"/>
    <property type="project" value="TreeGrafter"/>
</dbReference>
<keyword evidence="1 4" id="KW-0810">Translation regulation</keyword>
<keyword evidence="7" id="KW-1185">Reference proteome</keyword>
<dbReference type="Pfam" id="PF02482">
    <property type="entry name" value="Ribosomal_S30AE"/>
    <property type="match status" value="1"/>
</dbReference>
<comment type="subcellular location">
    <subcellularLocation>
        <location evidence="4">Cytoplasm</location>
    </subcellularLocation>
</comment>
<evidence type="ECO:0000256" key="2">
    <source>
        <dbReference type="ARBA" id="ARBA00038695"/>
    </source>
</evidence>
<dbReference type="InterPro" id="IPR036567">
    <property type="entry name" value="RHF-like"/>
</dbReference>
<organism evidence="6 7">
    <name type="scientific">Leptospirillum ferrooxidans (strain C2-3)</name>
    <dbReference type="NCBI Taxonomy" id="1162668"/>
    <lineage>
        <taxon>Bacteria</taxon>
        <taxon>Pseudomonadati</taxon>
        <taxon>Nitrospirota</taxon>
        <taxon>Nitrospiria</taxon>
        <taxon>Nitrospirales</taxon>
        <taxon>Nitrospiraceae</taxon>
        <taxon>Leptospirillum</taxon>
    </lineage>
</organism>
<evidence type="ECO:0000313" key="7">
    <source>
        <dbReference type="Proteomes" id="UP000007382"/>
    </source>
</evidence>